<dbReference type="Proteomes" id="UP001385951">
    <property type="component" value="Unassembled WGS sequence"/>
</dbReference>
<accession>A0AAW0GM57</accession>
<dbReference type="AlphaFoldDB" id="A0AAW0GM57"/>
<reference evidence="1 2" key="1">
    <citation type="submission" date="2022-09" db="EMBL/GenBank/DDBJ databases">
        <authorList>
            <person name="Palmer J.M."/>
        </authorList>
    </citation>
    <scope>NUCLEOTIDE SEQUENCE [LARGE SCALE GENOMIC DNA]</scope>
    <source>
        <strain evidence="1 2">DSM 7382</strain>
    </source>
</reference>
<evidence type="ECO:0000313" key="1">
    <source>
        <dbReference type="EMBL" id="KAK7694536.1"/>
    </source>
</evidence>
<evidence type="ECO:0000313" key="2">
    <source>
        <dbReference type="Proteomes" id="UP001385951"/>
    </source>
</evidence>
<comment type="caution">
    <text evidence="1">The sequence shown here is derived from an EMBL/GenBank/DDBJ whole genome shotgun (WGS) entry which is preliminary data.</text>
</comment>
<keyword evidence="2" id="KW-1185">Reference proteome</keyword>
<protein>
    <submittedName>
        <fullName evidence="1">Uncharacterized protein</fullName>
    </submittedName>
</protein>
<name>A0AAW0GM57_9APHY</name>
<sequence length="122" mass="13380">MQFGAYGSAINQTFSRTLLSPFSAHTNTILSIQHARGDVGMDDAPGLRHAINGTGATDQQFAFSSTSGETYFRDIAAKNNGWVRDSVWGTLKDLEPPVPKNQIFESGGHGLRRGFRVPRREL</sequence>
<gene>
    <name evidence="1" type="ORF">QCA50_001722</name>
</gene>
<dbReference type="EMBL" id="JASBNA010000002">
    <property type="protein sequence ID" value="KAK7694536.1"/>
    <property type="molecule type" value="Genomic_DNA"/>
</dbReference>
<proteinExistence type="predicted"/>
<organism evidence="1 2">
    <name type="scientific">Cerrena zonata</name>
    <dbReference type="NCBI Taxonomy" id="2478898"/>
    <lineage>
        <taxon>Eukaryota</taxon>
        <taxon>Fungi</taxon>
        <taxon>Dikarya</taxon>
        <taxon>Basidiomycota</taxon>
        <taxon>Agaricomycotina</taxon>
        <taxon>Agaricomycetes</taxon>
        <taxon>Polyporales</taxon>
        <taxon>Cerrenaceae</taxon>
        <taxon>Cerrena</taxon>
    </lineage>
</organism>